<dbReference type="PANTHER" id="PTHR45138">
    <property type="entry name" value="REGULATORY COMPONENTS OF SENSORY TRANSDUCTION SYSTEM"/>
    <property type="match status" value="1"/>
</dbReference>
<dbReference type="NCBIfam" id="TIGR00254">
    <property type="entry name" value="GGDEF"/>
    <property type="match status" value="1"/>
</dbReference>
<evidence type="ECO:0000256" key="3">
    <source>
        <dbReference type="SAM" id="Phobius"/>
    </source>
</evidence>
<name>A0A1V6M0N4_9BACT</name>
<keyword evidence="3" id="KW-0812">Transmembrane</keyword>
<dbReference type="RefSeq" id="WP_070066858.1">
    <property type="nucleotide sequence ID" value="NZ_MJUW02000066.1"/>
</dbReference>
<reference evidence="5 6" key="1">
    <citation type="journal article" date="2016" name="Genome Announc.">
        <title>Draft Genome Sequence of the Anaerobic Ammonium-Oxidizing Bacterium 'Candidatus Brocadia sp. 40'.</title>
        <authorList>
            <person name="Ali M."/>
            <person name="Haroon M.F."/>
            <person name="Narita Y."/>
            <person name="Zhang L."/>
            <person name="Rangel Shaw D."/>
            <person name="Okabe S."/>
            <person name="Saikaly P.E."/>
        </authorList>
    </citation>
    <scope>NUCLEOTIDE SEQUENCE [LARGE SCALE GENOMIC DNA]</scope>
    <source>
        <strain evidence="5 6">40</strain>
    </source>
</reference>
<evidence type="ECO:0000259" key="4">
    <source>
        <dbReference type="PROSITE" id="PS50887"/>
    </source>
</evidence>
<evidence type="ECO:0000313" key="5">
    <source>
        <dbReference type="EMBL" id="OQD45974.1"/>
    </source>
</evidence>
<feature type="transmembrane region" description="Helical" evidence="3">
    <location>
        <begin position="84"/>
        <end position="104"/>
    </location>
</feature>
<keyword evidence="6" id="KW-1185">Reference proteome</keyword>
<evidence type="ECO:0000313" key="6">
    <source>
        <dbReference type="Proteomes" id="UP000242219"/>
    </source>
</evidence>
<keyword evidence="3" id="KW-1133">Transmembrane helix</keyword>
<proteinExistence type="predicted"/>
<accession>A0A1V6M0N4</accession>
<dbReference type="FunFam" id="3.30.70.270:FF:000001">
    <property type="entry name" value="Diguanylate cyclase domain protein"/>
    <property type="match status" value="1"/>
</dbReference>
<dbReference type="EMBL" id="MJUW02000066">
    <property type="protein sequence ID" value="OQD45974.1"/>
    <property type="molecule type" value="Genomic_DNA"/>
</dbReference>
<keyword evidence="3" id="KW-0472">Membrane</keyword>
<dbReference type="Proteomes" id="UP000242219">
    <property type="component" value="Unassembled WGS sequence"/>
</dbReference>
<comment type="caution">
    <text evidence="5">The sequence shown here is derived from an EMBL/GenBank/DDBJ whole genome shotgun (WGS) entry which is preliminary data.</text>
</comment>
<dbReference type="Gene3D" id="3.30.70.270">
    <property type="match status" value="1"/>
</dbReference>
<comment type="catalytic activity">
    <reaction evidence="2">
        <text>2 GTP = 3',3'-c-di-GMP + 2 diphosphate</text>
        <dbReference type="Rhea" id="RHEA:24898"/>
        <dbReference type="ChEBI" id="CHEBI:33019"/>
        <dbReference type="ChEBI" id="CHEBI:37565"/>
        <dbReference type="ChEBI" id="CHEBI:58805"/>
        <dbReference type="EC" id="2.7.7.65"/>
    </reaction>
</comment>
<dbReference type="Pfam" id="PF00990">
    <property type="entry name" value="GGDEF"/>
    <property type="match status" value="1"/>
</dbReference>
<protein>
    <recommendedName>
        <fullName evidence="1">diguanylate cyclase</fullName>
        <ecNumber evidence="1">2.7.7.65</ecNumber>
    </recommendedName>
</protein>
<dbReference type="GO" id="GO:0052621">
    <property type="term" value="F:diguanylate cyclase activity"/>
    <property type="evidence" value="ECO:0007669"/>
    <property type="project" value="UniProtKB-EC"/>
</dbReference>
<evidence type="ECO:0000256" key="1">
    <source>
        <dbReference type="ARBA" id="ARBA00012528"/>
    </source>
</evidence>
<dbReference type="InterPro" id="IPR029787">
    <property type="entry name" value="Nucleotide_cyclase"/>
</dbReference>
<gene>
    <name evidence="5" type="ORF">BIY37_05680</name>
</gene>
<dbReference type="CDD" id="cd01949">
    <property type="entry name" value="GGDEF"/>
    <property type="match status" value="1"/>
</dbReference>
<dbReference type="PROSITE" id="PS50887">
    <property type="entry name" value="GGDEF"/>
    <property type="match status" value="1"/>
</dbReference>
<sequence>MILRLLEGQSQRIIFLICLVSVTFIGVADYVTGTEISFSLFYIVPIAIAAWYSTQRICITISAIAALIWLIAERTSGHQFSHIAIPYWNMFVRLGTFLIIAYLLSELRHKLRKEEERANTDPLTGAFNCRTFYELVEKEIQRLRRYNHPFTIAYIDIDNFKMVNDRYGHMLGDAILQKIVLIIKENKRETDIAARLGGDEFAIMFLETGLHDAVNVVRKIVACMHDKMGQTELPVTFSVGVVTYEVAPNEVNQALKLADDLMYSVKKKGKNAIAHIVWKGDAACPDIKNVSIQ</sequence>
<dbReference type="SMART" id="SM00267">
    <property type="entry name" value="GGDEF"/>
    <property type="match status" value="1"/>
</dbReference>
<dbReference type="AlphaFoldDB" id="A0A1V6M0N4"/>
<dbReference type="InterPro" id="IPR000160">
    <property type="entry name" value="GGDEF_dom"/>
</dbReference>
<dbReference type="EC" id="2.7.7.65" evidence="1"/>
<feature type="transmembrane region" description="Helical" evidence="3">
    <location>
        <begin position="12"/>
        <end position="30"/>
    </location>
</feature>
<evidence type="ECO:0000256" key="2">
    <source>
        <dbReference type="ARBA" id="ARBA00034247"/>
    </source>
</evidence>
<dbReference type="InterPro" id="IPR043128">
    <property type="entry name" value="Rev_trsase/Diguanyl_cyclase"/>
</dbReference>
<dbReference type="SUPFAM" id="SSF55073">
    <property type="entry name" value="Nucleotide cyclase"/>
    <property type="match status" value="1"/>
</dbReference>
<organism evidence="5 6">
    <name type="scientific">Candidatus Brocadia sapporoensis</name>
    <dbReference type="NCBI Taxonomy" id="392547"/>
    <lineage>
        <taxon>Bacteria</taxon>
        <taxon>Pseudomonadati</taxon>
        <taxon>Planctomycetota</taxon>
        <taxon>Candidatus Brocadiia</taxon>
        <taxon>Candidatus Brocadiales</taxon>
        <taxon>Candidatus Brocadiaceae</taxon>
        <taxon>Candidatus Brocadia</taxon>
    </lineage>
</organism>
<feature type="domain" description="GGDEF" evidence="4">
    <location>
        <begin position="148"/>
        <end position="278"/>
    </location>
</feature>
<dbReference type="PANTHER" id="PTHR45138:SF9">
    <property type="entry name" value="DIGUANYLATE CYCLASE DGCM-RELATED"/>
    <property type="match status" value="1"/>
</dbReference>
<feature type="transmembrane region" description="Helical" evidence="3">
    <location>
        <begin position="57"/>
        <end position="72"/>
    </location>
</feature>
<dbReference type="InterPro" id="IPR050469">
    <property type="entry name" value="Diguanylate_Cyclase"/>
</dbReference>